<evidence type="ECO:0000256" key="2">
    <source>
        <dbReference type="SAM" id="SignalP"/>
    </source>
</evidence>
<evidence type="ECO:0000313" key="3">
    <source>
        <dbReference type="EMBL" id="RBP44661.1"/>
    </source>
</evidence>
<gene>
    <name evidence="3" type="ORF">DES53_104483</name>
</gene>
<evidence type="ECO:0000313" key="4">
    <source>
        <dbReference type="Proteomes" id="UP000253426"/>
    </source>
</evidence>
<protein>
    <submittedName>
        <fullName evidence="3">Uncharacterized protein</fullName>
    </submittedName>
</protein>
<feature type="region of interest" description="Disordered" evidence="1">
    <location>
        <begin position="46"/>
        <end position="93"/>
    </location>
</feature>
<name>A0A366HQ60_9BACT</name>
<dbReference type="PROSITE" id="PS51257">
    <property type="entry name" value="PROKAR_LIPOPROTEIN"/>
    <property type="match status" value="1"/>
</dbReference>
<feature type="chain" id="PRO_5016662840" evidence="2">
    <location>
        <begin position="17"/>
        <end position="139"/>
    </location>
</feature>
<sequence length="139" mass="15230">MLLRIALLLASSVALVACHTGMTYTKEDLEMARRFGNSIKIESQEDKYWGDRSRGKPDREEGKTRYVPIESSEPSVVVMGKGTGDTKAYSGGGSTRKGVGNVYYHSDGSSTRKGVGDMWYHSDGSSTRKGVGDVWYHSP</sequence>
<dbReference type="EMBL" id="QNRR01000004">
    <property type="protein sequence ID" value="RBP44661.1"/>
    <property type="molecule type" value="Genomic_DNA"/>
</dbReference>
<evidence type="ECO:0000256" key="1">
    <source>
        <dbReference type="SAM" id="MobiDB-lite"/>
    </source>
</evidence>
<feature type="compositionally biased region" description="Basic and acidic residues" evidence="1">
    <location>
        <begin position="46"/>
        <end position="64"/>
    </location>
</feature>
<keyword evidence="2" id="KW-0732">Signal</keyword>
<keyword evidence="4" id="KW-1185">Reference proteome</keyword>
<feature type="signal peptide" evidence="2">
    <location>
        <begin position="1"/>
        <end position="16"/>
    </location>
</feature>
<proteinExistence type="predicted"/>
<dbReference type="Proteomes" id="UP000253426">
    <property type="component" value="Unassembled WGS sequence"/>
</dbReference>
<comment type="caution">
    <text evidence="3">The sequence shown here is derived from an EMBL/GenBank/DDBJ whole genome shotgun (WGS) entry which is preliminary data.</text>
</comment>
<accession>A0A366HQ60</accession>
<organism evidence="3 4">
    <name type="scientific">Roseimicrobium gellanilyticum</name>
    <dbReference type="NCBI Taxonomy" id="748857"/>
    <lineage>
        <taxon>Bacteria</taxon>
        <taxon>Pseudomonadati</taxon>
        <taxon>Verrucomicrobiota</taxon>
        <taxon>Verrucomicrobiia</taxon>
        <taxon>Verrucomicrobiales</taxon>
        <taxon>Verrucomicrobiaceae</taxon>
        <taxon>Roseimicrobium</taxon>
    </lineage>
</organism>
<dbReference type="AlphaFoldDB" id="A0A366HQ60"/>
<reference evidence="3 4" key="1">
    <citation type="submission" date="2018-06" db="EMBL/GenBank/DDBJ databases">
        <title>Genomic Encyclopedia of Type Strains, Phase IV (KMG-IV): sequencing the most valuable type-strain genomes for metagenomic binning, comparative biology and taxonomic classification.</title>
        <authorList>
            <person name="Goeker M."/>
        </authorList>
    </citation>
    <scope>NUCLEOTIDE SEQUENCE [LARGE SCALE GENOMIC DNA]</scope>
    <source>
        <strain evidence="3 4">DSM 25532</strain>
    </source>
</reference>
<feature type="compositionally biased region" description="Low complexity" evidence="1">
    <location>
        <begin position="67"/>
        <end position="78"/>
    </location>
</feature>